<dbReference type="NCBIfam" id="TIGR01730">
    <property type="entry name" value="RND_mfp"/>
    <property type="match status" value="1"/>
</dbReference>
<dbReference type="Gene3D" id="2.40.420.20">
    <property type="match status" value="1"/>
</dbReference>
<feature type="domain" description="Multidrug resistance protein MdtA-like barrel-sandwich hybrid" evidence="6">
    <location>
        <begin position="63"/>
        <end position="199"/>
    </location>
</feature>
<keyword evidence="10" id="KW-1185">Reference proteome</keyword>
<dbReference type="PANTHER" id="PTHR30158:SF24">
    <property type="entry name" value="HLYD FAMILY SECRETION PROTEIN"/>
    <property type="match status" value="1"/>
</dbReference>
<dbReference type="RefSeq" id="WP_284312485.1">
    <property type="nucleotide sequence ID" value="NZ_BSPC01000023.1"/>
</dbReference>
<dbReference type="Pfam" id="PF25944">
    <property type="entry name" value="Beta-barrel_RND"/>
    <property type="match status" value="1"/>
</dbReference>
<evidence type="ECO:0000256" key="2">
    <source>
        <dbReference type="ARBA" id="ARBA00009477"/>
    </source>
</evidence>
<dbReference type="Gene3D" id="2.40.30.170">
    <property type="match status" value="1"/>
</dbReference>
<dbReference type="Gene3D" id="1.10.287.470">
    <property type="entry name" value="Helix hairpin bin"/>
    <property type="match status" value="1"/>
</dbReference>
<accession>A0ABQ6CII3</accession>
<organism evidence="9 10">
    <name type="scientific">Labrys miyagiensis</name>
    <dbReference type="NCBI Taxonomy" id="346912"/>
    <lineage>
        <taxon>Bacteria</taxon>
        <taxon>Pseudomonadati</taxon>
        <taxon>Pseudomonadota</taxon>
        <taxon>Alphaproteobacteria</taxon>
        <taxon>Hyphomicrobiales</taxon>
        <taxon>Xanthobacteraceae</taxon>
        <taxon>Labrys</taxon>
    </lineage>
</organism>
<feature type="coiled-coil region" evidence="3">
    <location>
        <begin position="103"/>
        <end position="175"/>
    </location>
</feature>
<reference evidence="10" key="1">
    <citation type="journal article" date="2019" name="Int. J. Syst. Evol. Microbiol.">
        <title>The Global Catalogue of Microorganisms (GCM) 10K type strain sequencing project: providing services to taxonomists for standard genome sequencing and annotation.</title>
        <authorList>
            <consortium name="The Broad Institute Genomics Platform"/>
            <consortium name="The Broad Institute Genome Sequencing Center for Infectious Disease"/>
            <person name="Wu L."/>
            <person name="Ma J."/>
        </authorList>
    </citation>
    <scope>NUCLEOTIDE SEQUENCE [LARGE SCALE GENOMIC DNA]</scope>
    <source>
        <strain evidence="10">NBRC 101365</strain>
    </source>
</reference>
<dbReference type="EMBL" id="BSPC01000023">
    <property type="protein sequence ID" value="GLS19523.1"/>
    <property type="molecule type" value="Genomic_DNA"/>
</dbReference>
<dbReference type="InterPro" id="IPR058627">
    <property type="entry name" value="MdtA-like_C"/>
</dbReference>
<evidence type="ECO:0000256" key="3">
    <source>
        <dbReference type="SAM" id="Coils"/>
    </source>
</evidence>
<dbReference type="InterPro" id="IPR058625">
    <property type="entry name" value="MdtA-like_BSH"/>
</dbReference>
<comment type="similarity">
    <text evidence="2">Belongs to the membrane fusion protein (MFP) (TC 8.A.1) family.</text>
</comment>
<name>A0ABQ6CII3_9HYPH</name>
<proteinExistence type="inferred from homology"/>
<sequence>MRQVTGTGRQIAWSALVVLAFLGASQPGRAQDAPPPPVTVAKPVVKDVVEYDDFIGRFEPVDQVDIRARVSGYVDKINFTDGSVVKPGDLLFTIDQRPYQAALDEAQASLESAKARVDFAQGDVARAENLRKSGNITGQIYDERAQTLATAQADVNRAQATLNRAKLDLQFTEIRAPIAGRMSRHLVSLGNLVNANDTVLSNIVSMDPINFYFDVDERSFLAYQKLSTGSLRTSNDGALNEVLVATSDENEPTHKGHLDFTDNRLDNASGTIRARAILDNKDLSLVPGLFGRIRILGSDKYKGVLVPEDAIGSDQDRRVVYVVGADNTISLQPVRVGSRVDGYRVIRVGLKGDETIVVNGLMRVRPGIKVDPKLMTLPPVAVASMAN</sequence>
<evidence type="ECO:0000259" key="6">
    <source>
        <dbReference type="Pfam" id="PF25917"/>
    </source>
</evidence>
<keyword evidence="4" id="KW-0732">Signal</keyword>
<dbReference type="Pfam" id="PF25876">
    <property type="entry name" value="HH_MFP_RND"/>
    <property type="match status" value="1"/>
</dbReference>
<protein>
    <submittedName>
        <fullName evidence="9">MexE family multidrug efflux RND transporter periplasmic adaptor subunit</fullName>
    </submittedName>
</protein>
<comment type="caution">
    <text evidence="9">The sequence shown here is derived from an EMBL/GenBank/DDBJ whole genome shotgun (WGS) entry which is preliminary data.</text>
</comment>
<dbReference type="Proteomes" id="UP001156882">
    <property type="component" value="Unassembled WGS sequence"/>
</dbReference>
<dbReference type="InterPro" id="IPR058626">
    <property type="entry name" value="MdtA-like_b-barrel"/>
</dbReference>
<dbReference type="Pfam" id="PF25967">
    <property type="entry name" value="RND-MFP_C"/>
    <property type="match status" value="1"/>
</dbReference>
<evidence type="ECO:0000313" key="10">
    <source>
        <dbReference type="Proteomes" id="UP001156882"/>
    </source>
</evidence>
<comment type="subcellular location">
    <subcellularLocation>
        <location evidence="1">Cell envelope</location>
    </subcellularLocation>
</comment>
<dbReference type="InterPro" id="IPR058624">
    <property type="entry name" value="MdtA-like_HH"/>
</dbReference>
<evidence type="ECO:0000256" key="4">
    <source>
        <dbReference type="SAM" id="SignalP"/>
    </source>
</evidence>
<feature type="signal peptide" evidence="4">
    <location>
        <begin position="1"/>
        <end position="30"/>
    </location>
</feature>
<evidence type="ECO:0000259" key="8">
    <source>
        <dbReference type="Pfam" id="PF25967"/>
    </source>
</evidence>
<dbReference type="Gene3D" id="2.40.50.100">
    <property type="match status" value="1"/>
</dbReference>
<evidence type="ECO:0000259" key="7">
    <source>
        <dbReference type="Pfam" id="PF25944"/>
    </source>
</evidence>
<evidence type="ECO:0000259" key="5">
    <source>
        <dbReference type="Pfam" id="PF25876"/>
    </source>
</evidence>
<dbReference type="InterPro" id="IPR006143">
    <property type="entry name" value="RND_pump_MFP"/>
</dbReference>
<dbReference type="SUPFAM" id="SSF111369">
    <property type="entry name" value="HlyD-like secretion proteins"/>
    <property type="match status" value="1"/>
</dbReference>
<feature type="chain" id="PRO_5045670685" evidence="4">
    <location>
        <begin position="31"/>
        <end position="387"/>
    </location>
</feature>
<feature type="domain" description="Multidrug resistance protein MdtA-like beta-barrel" evidence="7">
    <location>
        <begin position="241"/>
        <end position="295"/>
    </location>
</feature>
<feature type="domain" description="Multidrug resistance protein MdtA-like alpha-helical hairpin" evidence="5">
    <location>
        <begin position="103"/>
        <end position="172"/>
    </location>
</feature>
<dbReference type="Pfam" id="PF25917">
    <property type="entry name" value="BSH_RND"/>
    <property type="match status" value="1"/>
</dbReference>
<keyword evidence="3" id="KW-0175">Coiled coil</keyword>
<evidence type="ECO:0000256" key="1">
    <source>
        <dbReference type="ARBA" id="ARBA00004196"/>
    </source>
</evidence>
<evidence type="ECO:0000313" key="9">
    <source>
        <dbReference type="EMBL" id="GLS19523.1"/>
    </source>
</evidence>
<dbReference type="PANTHER" id="PTHR30158">
    <property type="entry name" value="ACRA/E-RELATED COMPONENT OF DRUG EFFLUX TRANSPORTER"/>
    <property type="match status" value="1"/>
</dbReference>
<gene>
    <name evidence="9" type="primary">mexE2</name>
    <name evidence="9" type="ORF">GCM10007874_25400</name>
</gene>
<feature type="domain" description="Multidrug resistance protein MdtA-like C-terminal permuted SH3" evidence="8">
    <location>
        <begin position="304"/>
        <end position="362"/>
    </location>
</feature>